<proteinExistence type="predicted"/>
<reference evidence="1 2" key="1">
    <citation type="submission" date="2015-08" db="EMBL/GenBank/DDBJ databases">
        <title>The genome of the Asian arowana (Scleropages formosus).</title>
        <authorList>
            <person name="Tan M.H."/>
            <person name="Gan H.M."/>
            <person name="Croft L.J."/>
            <person name="Austin C.M."/>
        </authorList>
    </citation>
    <scope>NUCLEOTIDE SEQUENCE [LARGE SCALE GENOMIC DNA]</scope>
    <source>
        <strain evidence="1">Aro1</strain>
    </source>
</reference>
<accession>A0A0P7TU70</accession>
<feature type="non-terminal residue" evidence="1">
    <location>
        <position position="403"/>
    </location>
</feature>
<organism evidence="1 2">
    <name type="scientific">Scleropages formosus</name>
    <name type="common">Asian bonytongue</name>
    <name type="synonym">Osteoglossum formosum</name>
    <dbReference type="NCBI Taxonomy" id="113540"/>
    <lineage>
        <taxon>Eukaryota</taxon>
        <taxon>Metazoa</taxon>
        <taxon>Chordata</taxon>
        <taxon>Craniata</taxon>
        <taxon>Vertebrata</taxon>
        <taxon>Euteleostomi</taxon>
        <taxon>Actinopterygii</taxon>
        <taxon>Neopterygii</taxon>
        <taxon>Teleostei</taxon>
        <taxon>Osteoglossocephala</taxon>
        <taxon>Osteoglossomorpha</taxon>
        <taxon>Osteoglossiformes</taxon>
        <taxon>Osteoglossidae</taxon>
        <taxon>Scleropages</taxon>
    </lineage>
</organism>
<evidence type="ECO:0000313" key="2">
    <source>
        <dbReference type="Proteomes" id="UP000034805"/>
    </source>
</evidence>
<dbReference type="EMBL" id="JARO02017521">
    <property type="protein sequence ID" value="KPP57125.1"/>
    <property type="molecule type" value="Genomic_DNA"/>
</dbReference>
<gene>
    <name evidence="1" type="ORF">Z043_125183</name>
</gene>
<dbReference type="Proteomes" id="UP000034805">
    <property type="component" value="Unassembled WGS sequence"/>
</dbReference>
<comment type="caution">
    <text evidence="1">The sequence shown here is derived from an EMBL/GenBank/DDBJ whole genome shotgun (WGS) entry which is preliminary data.</text>
</comment>
<dbReference type="AlphaFoldDB" id="A0A0P7TU70"/>
<evidence type="ECO:0008006" key="3">
    <source>
        <dbReference type="Google" id="ProtNLM"/>
    </source>
</evidence>
<name>A0A0P7TU70_SCLFO</name>
<protein>
    <recommendedName>
        <fullName evidence="3">Reverse transcriptase zinc-binding domain-containing protein</fullName>
    </recommendedName>
</protein>
<feature type="non-terminal residue" evidence="1">
    <location>
        <position position="1"/>
    </location>
</feature>
<evidence type="ECO:0000313" key="1">
    <source>
        <dbReference type="EMBL" id="KPP57125.1"/>
    </source>
</evidence>
<sequence>IDGASVAEKPIKSLGRWYDFSLSDREQVKALREDVAQAINKIDKSFLPGKLNLAYRNLSYMERLEGVMSKAIRRWFGVHHCLSSVALYGKWVLELPLTSVVEEFKCAKIGLELMLSGTKDPVVRLVPVRLKTGCKWNPQEAVVHARRALEHRDAVGQVQVGRVWLSAGDPIKLWSKAKLPERKKIVIGSSYEQEEETRWVIATSHGVQGRCLVWEHVEERKIGCRDLWAMDAGRIKFIIGATYDVLPTTQNLSRWVGTEPTCSLCSNIASLRHILSACKEKRTEVNSALHCGRNKVVSFVREGESVTFHTHGHGGMGSKWGEVQDWKLVADVGKQLQMPQCIAVMALRPDLYSEGSRVMYFIQLTIPFKDAMEDAVERKKFKYAELAAEVRERGWQCAIRSAE</sequence>